<proteinExistence type="predicted"/>
<sequence>MRGGSTHTLVSSDMRGGTGLAPRGLLWLALALSLTACRVTGHGVHPLSRIAVHRARVALDASAAARASPKLLGSRGEDTAWVTVDFQVPHPSDDDWIGVFSPSEFNASTCPSFQGSGQIPGPSICSAPIKYQLANYSSGYAGSGKGTLKFQLINQRQDFSLGLFTGGLSNPALVAVSNKIAFVNPKAPVYPRLALGKTWNEMTVTWTSGYDISEAYPFVEWGAKGSPHARAPADTVTFGRERLCGEPASTVGWRDPGFIHTAFLKNLRPGKEYYYKIGHTLHNRKVIWGKPKSFTAPPYPGQRSLQRVVIFGDLGKAERDGSNEYQNFQPASLNTTDAVIRDLDNTDIVFHIGDISYANGYLSQWDQFTQQVEPITSRVPYMLASGNHERDFPNSGSFYNGTDSGGECGVPAATMYYVPTENRANYWYMADYGMFRFCVADSEQDWREGTEQYRFIEHCLATVDRAKQPWLIFTAHRVLGYSSGFYYGYNGVFGEPMARQNLEPLWRRYGVDVAFYGHFHQYERTCPVYQEKCVQDGTVHVVVGGGGAYLSNFTTVAPPWSVYRDMDYGFGKLTTSNETTLQFEYRRSSDGQVYDSFTVHKDKQNI</sequence>
<dbReference type="EnsemblPlants" id="AVESA.00010b.r2.5CG0880770.1">
    <property type="protein sequence ID" value="AVESA.00010b.r2.5CG0880770.1.CDS"/>
    <property type="gene ID" value="AVESA.00010b.r2.5CG0880770"/>
</dbReference>
<organism evidence="1 2">
    <name type="scientific">Avena sativa</name>
    <name type="common">Oat</name>
    <dbReference type="NCBI Taxonomy" id="4498"/>
    <lineage>
        <taxon>Eukaryota</taxon>
        <taxon>Viridiplantae</taxon>
        <taxon>Streptophyta</taxon>
        <taxon>Embryophyta</taxon>
        <taxon>Tracheophyta</taxon>
        <taxon>Spermatophyta</taxon>
        <taxon>Magnoliopsida</taxon>
        <taxon>Liliopsida</taxon>
        <taxon>Poales</taxon>
        <taxon>Poaceae</taxon>
        <taxon>BOP clade</taxon>
        <taxon>Pooideae</taxon>
        <taxon>Poodae</taxon>
        <taxon>Poeae</taxon>
        <taxon>Poeae Chloroplast Group 1 (Aveneae type)</taxon>
        <taxon>Aveninae</taxon>
        <taxon>Avena</taxon>
    </lineage>
</organism>
<protein>
    <submittedName>
        <fullName evidence="1">Uncharacterized protein</fullName>
    </submittedName>
</protein>
<reference evidence="1" key="1">
    <citation type="submission" date="2021-05" db="EMBL/GenBank/DDBJ databases">
        <authorList>
            <person name="Scholz U."/>
            <person name="Mascher M."/>
            <person name="Fiebig A."/>
        </authorList>
    </citation>
    <scope>NUCLEOTIDE SEQUENCE [LARGE SCALE GENOMIC DNA]</scope>
</reference>
<reference evidence="1" key="2">
    <citation type="submission" date="2025-09" db="UniProtKB">
        <authorList>
            <consortium name="EnsemblPlants"/>
        </authorList>
    </citation>
    <scope>IDENTIFICATION</scope>
</reference>
<dbReference type="Proteomes" id="UP001732700">
    <property type="component" value="Chromosome 5C"/>
</dbReference>
<keyword evidence="2" id="KW-1185">Reference proteome</keyword>
<evidence type="ECO:0000313" key="2">
    <source>
        <dbReference type="Proteomes" id="UP001732700"/>
    </source>
</evidence>
<name>A0ACD5Y3G5_AVESA</name>
<evidence type="ECO:0000313" key="1">
    <source>
        <dbReference type="EnsemblPlants" id="AVESA.00010b.r2.5CG0880770.1.CDS"/>
    </source>
</evidence>
<accession>A0ACD5Y3G5</accession>